<dbReference type="Proteomes" id="UP000014803">
    <property type="component" value="Chromosome"/>
</dbReference>
<gene>
    <name evidence="2" type="ORF">SCE1572_03780</name>
</gene>
<dbReference type="EMBL" id="CP003969">
    <property type="protein sequence ID" value="AGP33692.1"/>
    <property type="molecule type" value="Genomic_DNA"/>
</dbReference>
<dbReference type="OrthoDB" id="5505411at2"/>
<dbReference type="HOGENOM" id="CLU_1389414_0_0_7"/>
<feature type="region of interest" description="Disordered" evidence="1">
    <location>
        <begin position="179"/>
        <end position="200"/>
    </location>
</feature>
<reference evidence="2 3" key="1">
    <citation type="journal article" date="2013" name="Sci. Rep.">
        <title>Extraordinary expansion of a Sorangium cellulosum genome from an alkaline milieu.</title>
        <authorList>
            <person name="Han K."/>
            <person name="Li Z.F."/>
            <person name="Peng R."/>
            <person name="Zhu L.P."/>
            <person name="Zhou T."/>
            <person name="Wang L.G."/>
            <person name="Li S.G."/>
            <person name="Zhang X.B."/>
            <person name="Hu W."/>
            <person name="Wu Z.H."/>
            <person name="Qin N."/>
            <person name="Li Y.Z."/>
        </authorList>
    </citation>
    <scope>NUCLEOTIDE SEQUENCE [LARGE SCALE GENOMIC DNA]</scope>
    <source>
        <strain evidence="2 3">So0157-2</strain>
    </source>
</reference>
<dbReference type="RefSeq" id="WP_020732754.1">
    <property type="nucleotide sequence ID" value="NC_021658.1"/>
</dbReference>
<name>S4XKI1_SORCE</name>
<organism evidence="2 3">
    <name type="scientific">Sorangium cellulosum So0157-2</name>
    <dbReference type="NCBI Taxonomy" id="1254432"/>
    <lineage>
        <taxon>Bacteria</taxon>
        <taxon>Pseudomonadati</taxon>
        <taxon>Myxococcota</taxon>
        <taxon>Polyangia</taxon>
        <taxon>Polyangiales</taxon>
        <taxon>Polyangiaceae</taxon>
        <taxon>Sorangium</taxon>
    </lineage>
</organism>
<dbReference type="PATRIC" id="fig|1254432.3.peg.833"/>
<protein>
    <submittedName>
        <fullName evidence="2">Uncharacterized protein</fullName>
    </submittedName>
</protein>
<accession>S4XKI1</accession>
<sequence>MPSKKKDSNWTTWEDMPIDEFRARAEKAKALAAEFGERLDSLFPGLVTLTKEQRQTAPRLRDGEHAMLNKVLDVVDMKPALFESLADQDEGMDPSRFETALLRDRVEKHLLFSKLAESLAPIGGELGDSTFYNAIKFREALYAAYRIAKTHAQTDRKVMDVLAPVIDFMRKNVVAGAAAKKSRKPAPAPAPSTIVVADDA</sequence>
<dbReference type="AlphaFoldDB" id="S4XKI1"/>
<evidence type="ECO:0000313" key="2">
    <source>
        <dbReference type="EMBL" id="AGP33692.1"/>
    </source>
</evidence>
<dbReference type="KEGG" id="scu:SCE1572_03780"/>
<evidence type="ECO:0000313" key="3">
    <source>
        <dbReference type="Proteomes" id="UP000014803"/>
    </source>
</evidence>
<proteinExistence type="predicted"/>
<evidence type="ECO:0000256" key="1">
    <source>
        <dbReference type="SAM" id="MobiDB-lite"/>
    </source>
</evidence>